<comment type="similarity">
    <text evidence="1">Belongs to the UPF0637 family.</text>
</comment>
<dbReference type="PIRSF" id="PIRSF021332">
    <property type="entry name" value="DUF1054"/>
    <property type="match status" value="1"/>
</dbReference>
<keyword evidence="3" id="KW-1185">Reference proteome</keyword>
<dbReference type="EMBL" id="JAVAMP010000001">
    <property type="protein sequence ID" value="MDP5273299.1"/>
    <property type="molecule type" value="Genomic_DNA"/>
</dbReference>
<dbReference type="Proteomes" id="UP001231941">
    <property type="component" value="Unassembled WGS sequence"/>
</dbReference>
<protein>
    <recommendedName>
        <fullName evidence="1">UPF0637 protein Q5Y73_04230</fullName>
    </recommendedName>
</protein>
<evidence type="ECO:0000256" key="1">
    <source>
        <dbReference type="HAMAP-Rule" id="MF_01851"/>
    </source>
</evidence>
<dbReference type="Pfam" id="PF06335">
    <property type="entry name" value="DUF1054"/>
    <property type="match status" value="1"/>
</dbReference>
<name>A0ABT9IWW0_9BACL</name>
<dbReference type="RefSeq" id="WP_305990580.1">
    <property type="nucleotide sequence ID" value="NZ_JAVAMP010000001.1"/>
</dbReference>
<reference evidence="2 3" key="1">
    <citation type="submission" date="2023-08" db="EMBL/GenBank/DDBJ databases">
        <authorList>
            <person name="Park J.-S."/>
        </authorList>
    </citation>
    <scope>NUCLEOTIDE SEQUENCE [LARGE SCALE GENOMIC DNA]</scope>
    <source>
        <strain evidence="2 3">2205SS18-9</strain>
    </source>
</reference>
<dbReference type="HAMAP" id="MF_01851">
    <property type="entry name" value="UPF0637"/>
    <property type="match status" value="1"/>
</dbReference>
<organism evidence="2 3">
    <name type="scientific">Chengkuizengella axinellae</name>
    <dbReference type="NCBI Taxonomy" id="3064388"/>
    <lineage>
        <taxon>Bacteria</taxon>
        <taxon>Bacillati</taxon>
        <taxon>Bacillota</taxon>
        <taxon>Bacilli</taxon>
        <taxon>Bacillales</taxon>
        <taxon>Paenibacillaceae</taxon>
        <taxon>Chengkuizengella</taxon>
    </lineage>
</organism>
<dbReference type="InterPro" id="IPR053707">
    <property type="entry name" value="UPF0637_domain_sf"/>
</dbReference>
<proteinExistence type="inferred from homology"/>
<evidence type="ECO:0000313" key="3">
    <source>
        <dbReference type="Proteomes" id="UP001231941"/>
    </source>
</evidence>
<accession>A0ABT9IWW0</accession>
<evidence type="ECO:0000313" key="2">
    <source>
        <dbReference type="EMBL" id="MDP5273299.1"/>
    </source>
</evidence>
<sequence>MNFQGFTKEDFHVFTIDGLEPRMEALIQHVRPKLEVLGTELASYLSAICGEEMFPHVAKHARRKVNPPNDTWVAWANNKRGYKAHPHFQVGLFDDHLFIWLALIYELPNKKNIAQNFINNVEQVQSIIPTDYVISLDHMKKESIAMNGIETEHFIKHLERFRDVKKAELLIGRHIQSDDPILQNGQEFMQFIEDTMKTLLPLYKMSFE</sequence>
<dbReference type="Gene3D" id="3.30.930.20">
    <property type="entry name" value="Protein of unknown function DUF1054"/>
    <property type="match status" value="1"/>
</dbReference>
<gene>
    <name evidence="2" type="ORF">Q5Y73_04230</name>
</gene>
<comment type="caution">
    <text evidence="2">The sequence shown here is derived from an EMBL/GenBank/DDBJ whole genome shotgun (WGS) entry which is preliminary data.</text>
</comment>
<dbReference type="SUPFAM" id="SSF142913">
    <property type="entry name" value="YktB/PF0168-like"/>
    <property type="match status" value="1"/>
</dbReference>
<dbReference type="InterPro" id="IPR009403">
    <property type="entry name" value="UPF0637"/>
</dbReference>